<dbReference type="AlphaFoldDB" id="A0A6L8RX93"/>
<protein>
    <recommendedName>
        <fullName evidence="3">DUF5011 domain-containing protein</fullName>
    </recommendedName>
</protein>
<evidence type="ECO:0000313" key="2">
    <source>
        <dbReference type="Proteomes" id="UP000472916"/>
    </source>
</evidence>
<organism evidence="1 2">
    <name type="scientific">Dorea longicatena</name>
    <dbReference type="NCBI Taxonomy" id="88431"/>
    <lineage>
        <taxon>Bacteria</taxon>
        <taxon>Bacillati</taxon>
        <taxon>Bacillota</taxon>
        <taxon>Clostridia</taxon>
        <taxon>Lachnospirales</taxon>
        <taxon>Lachnospiraceae</taxon>
        <taxon>Dorea</taxon>
    </lineage>
</organism>
<gene>
    <name evidence="1" type="ORF">GT528_04345</name>
</gene>
<comment type="caution">
    <text evidence="1">The sequence shown here is derived from an EMBL/GenBank/DDBJ whole genome shotgun (WGS) entry which is preliminary data.</text>
</comment>
<accession>A0A6L8RX93</accession>
<evidence type="ECO:0008006" key="3">
    <source>
        <dbReference type="Google" id="ProtNLM"/>
    </source>
</evidence>
<dbReference type="Gene3D" id="2.60.40.10">
    <property type="entry name" value="Immunoglobulins"/>
    <property type="match status" value="3"/>
</dbReference>
<dbReference type="RefSeq" id="WP_130096348.1">
    <property type="nucleotide sequence ID" value="NZ_CAXVIO010000009.1"/>
</dbReference>
<reference evidence="1 2" key="1">
    <citation type="journal article" date="2019" name="Nat. Med.">
        <title>A library of human gut bacterial isolates paired with longitudinal multiomics data enables mechanistic microbiome research.</title>
        <authorList>
            <person name="Poyet M."/>
            <person name="Groussin M."/>
            <person name="Gibbons S.M."/>
            <person name="Avila-Pacheco J."/>
            <person name="Jiang X."/>
            <person name="Kearney S.M."/>
            <person name="Perrotta A.R."/>
            <person name="Berdy B."/>
            <person name="Zhao S."/>
            <person name="Lieberman T.D."/>
            <person name="Swanson P.K."/>
            <person name="Smith M."/>
            <person name="Roesemann S."/>
            <person name="Alexander J.E."/>
            <person name="Rich S.A."/>
            <person name="Livny J."/>
            <person name="Vlamakis H."/>
            <person name="Clish C."/>
            <person name="Bullock K."/>
            <person name="Deik A."/>
            <person name="Scott J."/>
            <person name="Pierce K.A."/>
            <person name="Xavier R.J."/>
            <person name="Alm E.J."/>
        </authorList>
    </citation>
    <scope>NUCLEOTIDE SEQUENCE [LARGE SCALE GENOMIC DNA]</scope>
    <source>
        <strain evidence="1 2">BIOML-A6</strain>
    </source>
</reference>
<name>A0A6L8RX93_9FIRM</name>
<sequence>MKKLKVFSVILLVTSIGAFVAFQGYTRMIQDKKPPVVSCDSSELKVSVKAKEKDLLKGVTAKDNRSGDVSDTLVVENMSEFTDKGKRTVTYAAVDKSMNVGRAERTLVYEDYKPPVFHMTGSLCYAAGETVDVSSKITADSVLDGDLTSNIKYSLEKTVNTQAAGEYPIEFRVMDSGGNTVYLKTQISISDKSYAGIDVKLKDYLIYLSVGDAFDPNAYFDSADKEGELTVQSNVNTAKAGSYYVDYIVNAGAISGKSRLVVVVQ</sequence>
<dbReference type="InterPro" id="IPR013783">
    <property type="entry name" value="Ig-like_fold"/>
</dbReference>
<dbReference type="Proteomes" id="UP000472916">
    <property type="component" value="Unassembled WGS sequence"/>
</dbReference>
<proteinExistence type="predicted"/>
<dbReference type="EMBL" id="WWSC01000004">
    <property type="protein sequence ID" value="MZK40950.1"/>
    <property type="molecule type" value="Genomic_DNA"/>
</dbReference>
<evidence type="ECO:0000313" key="1">
    <source>
        <dbReference type="EMBL" id="MZK40950.1"/>
    </source>
</evidence>